<dbReference type="GO" id="GO:0000978">
    <property type="term" value="F:RNA polymerase II cis-regulatory region sequence-specific DNA binding"/>
    <property type="evidence" value="ECO:0007669"/>
    <property type="project" value="TreeGrafter"/>
</dbReference>
<organism evidence="9 10">
    <name type="scientific">Neolamprologus brichardi</name>
    <name type="common">Fairy cichlid</name>
    <name type="synonym">Lamprologus brichardi</name>
    <dbReference type="NCBI Taxonomy" id="32507"/>
    <lineage>
        <taxon>Eukaryota</taxon>
        <taxon>Metazoa</taxon>
        <taxon>Chordata</taxon>
        <taxon>Craniata</taxon>
        <taxon>Vertebrata</taxon>
        <taxon>Euteleostomi</taxon>
        <taxon>Actinopterygii</taxon>
        <taxon>Neopterygii</taxon>
        <taxon>Teleostei</taxon>
        <taxon>Neoteleostei</taxon>
        <taxon>Acanthomorphata</taxon>
        <taxon>Ovalentaria</taxon>
        <taxon>Cichlomorphae</taxon>
        <taxon>Cichliformes</taxon>
        <taxon>Cichlidae</taxon>
        <taxon>African cichlids</taxon>
        <taxon>Pseudocrenilabrinae</taxon>
        <taxon>Lamprologini</taxon>
        <taxon>Neolamprologus</taxon>
    </lineage>
</organism>
<feature type="domain" description="C2H2-type" evidence="8">
    <location>
        <begin position="45"/>
        <end position="72"/>
    </location>
</feature>
<dbReference type="GeneTree" id="ENSGT00940000179428"/>
<dbReference type="InterPro" id="IPR013087">
    <property type="entry name" value="Znf_C2H2_type"/>
</dbReference>
<dbReference type="STRING" id="32507.ENSNBRP00000009293"/>
<dbReference type="FunFam" id="3.30.160.60:FF:000065">
    <property type="entry name" value="B-cell CLL/lymphoma 6, member B"/>
    <property type="match status" value="1"/>
</dbReference>
<evidence type="ECO:0000256" key="6">
    <source>
        <dbReference type="ARBA" id="ARBA00023242"/>
    </source>
</evidence>
<keyword evidence="4 7" id="KW-0863">Zinc-finger</keyword>
<dbReference type="GO" id="GO:0008270">
    <property type="term" value="F:zinc ion binding"/>
    <property type="evidence" value="ECO:0007669"/>
    <property type="project" value="UniProtKB-KW"/>
</dbReference>
<dbReference type="OMA" id="GMHAPEM"/>
<keyword evidence="6" id="KW-0539">Nucleus</keyword>
<dbReference type="Bgee" id="ENSNBRG00000007267">
    <property type="expression patterns" value="Expressed in camera-type eye and 5 other cell types or tissues"/>
</dbReference>
<dbReference type="InterPro" id="IPR036236">
    <property type="entry name" value="Znf_C2H2_sf"/>
</dbReference>
<keyword evidence="5" id="KW-0862">Zinc</keyword>
<evidence type="ECO:0000256" key="4">
    <source>
        <dbReference type="ARBA" id="ARBA00022771"/>
    </source>
</evidence>
<comment type="subcellular location">
    <subcellularLocation>
        <location evidence="1">Nucleus</location>
    </subcellularLocation>
</comment>
<dbReference type="GO" id="GO:0005634">
    <property type="term" value="C:nucleus"/>
    <property type="evidence" value="ECO:0007669"/>
    <property type="project" value="UniProtKB-SubCell"/>
</dbReference>
<evidence type="ECO:0000256" key="5">
    <source>
        <dbReference type="ARBA" id="ARBA00022833"/>
    </source>
</evidence>
<dbReference type="PROSITE" id="PS50157">
    <property type="entry name" value="ZINC_FINGER_C2H2_2"/>
    <property type="match status" value="2"/>
</dbReference>
<evidence type="ECO:0000313" key="10">
    <source>
        <dbReference type="Proteomes" id="UP000261580"/>
    </source>
</evidence>
<dbReference type="Pfam" id="PF00096">
    <property type="entry name" value="zf-C2H2"/>
    <property type="match status" value="1"/>
</dbReference>
<dbReference type="PANTHER" id="PTHR23226">
    <property type="entry name" value="ZINC FINGER AND SCAN DOMAIN-CONTAINING"/>
    <property type="match status" value="1"/>
</dbReference>
<evidence type="ECO:0000259" key="8">
    <source>
        <dbReference type="PROSITE" id="PS50157"/>
    </source>
</evidence>
<dbReference type="PANTHER" id="PTHR23226:SF416">
    <property type="entry name" value="FI01424P"/>
    <property type="match status" value="1"/>
</dbReference>
<evidence type="ECO:0000256" key="7">
    <source>
        <dbReference type="PROSITE-ProRule" id="PRU00042"/>
    </source>
</evidence>
<evidence type="ECO:0000256" key="3">
    <source>
        <dbReference type="ARBA" id="ARBA00022737"/>
    </source>
</evidence>
<feature type="domain" description="C2H2-type" evidence="8">
    <location>
        <begin position="17"/>
        <end position="44"/>
    </location>
</feature>
<keyword evidence="10" id="KW-1185">Reference proteome</keyword>
<reference evidence="9" key="2">
    <citation type="submission" date="2025-09" db="UniProtKB">
        <authorList>
            <consortium name="Ensembl"/>
        </authorList>
    </citation>
    <scope>IDENTIFICATION</scope>
</reference>
<keyword evidence="2" id="KW-0479">Metal-binding</keyword>
<dbReference type="FunFam" id="3.30.160.60:FF:000446">
    <property type="entry name" value="Zinc finger protein"/>
    <property type="match status" value="1"/>
</dbReference>
<dbReference type="Proteomes" id="UP000261580">
    <property type="component" value="Unassembled WGS sequence"/>
</dbReference>
<accession>A0A3Q4GQQ2</accession>
<protein>
    <recommendedName>
        <fullName evidence="8">C2H2-type domain-containing protein</fullName>
    </recommendedName>
</protein>
<dbReference type="Pfam" id="PF13894">
    <property type="entry name" value="zf-C2H2_4"/>
    <property type="match status" value="1"/>
</dbReference>
<reference evidence="9" key="1">
    <citation type="submission" date="2025-08" db="UniProtKB">
        <authorList>
            <consortium name="Ensembl"/>
        </authorList>
    </citation>
    <scope>IDENTIFICATION</scope>
</reference>
<evidence type="ECO:0000313" key="9">
    <source>
        <dbReference type="Ensembl" id="ENSNBRP00000009293.1"/>
    </source>
</evidence>
<evidence type="ECO:0000256" key="1">
    <source>
        <dbReference type="ARBA" id="ARBA00004123"/>
    </source>
</evidence>
<dbReference type="AlphaFoldDB" id="A0A3Q4GQQ2"/>
<dbReference type="SUPFAM" id="SSF57667">
    <property type="entry name" value="beta-beta-alpha zinc fingers"/>
    <property type="match status" value="1"/>
</dbReference>
<proteinExistence type="predicted"/>
<dbReference type="Gene3D" id="3.30.160.60">
    <property type="entry name" value="Classic Zinc Finger"/>
    <property type="match status" value="2"/>
</dbReference>
<evidence type="ECO:0000256" key="2">
    <source>
        <dbReference type="ARBA" id="ARBA00022723"/>
    </source>
</evidence>
<dbReference type="SMART" id="SM00355">
    <property type="entry name" value="ZnF_C2H2"/>
    <property type="match status" value="2"/>
</dbReference>
<sequence>MSALLEHAKVHDSEKPHRCPVCAKILSSAATLRVHRKTHMADKPHACSICPRSFLKPCLLRQHMRTHIRDGLIADPADKVTPRLQSSFI</sequence>
<dbReference type="PROSITE" id="PS00028">
    <property type="entry name" value="ZINC_FINGER_C2H2_1"/>
    <property type="match status" value="2"/>
</dbReference>
<keyword evidence="3" id="KW-0677">Repeat</keyword>
<name>A0A3Q4GQQ2_NEOBR</name>
<dbReference type="Ensembl" id="ENSNBRT00000009560.1">
    <property type="protein sequence ID" value="ENSNBRP00000009293.1"/>
    <property type="gene ID" value="ENSNBRG00000007267.1"/>
</dbReference>
<dbReference type="GO" id="GO:0000981">
    <property type="term" value="F:DNA-binding transcription factor activity, RNA polymerase II-specific"/>
    <property type="evidence" value="ECO:0007669"/>
    <property type="project" value="TreeGrafter"/>
</dbReference>